<organism evidence="1 2">
    <name type="scientific">Pristionchus pacificus</name>
    <name type="common">Parasitic nematode worm</name>
    <dbReference type="NCBI Taxonomy" id="54126"/>
    <lineage>
        <taxon>Eukaryota</taxon>
        <taxon>Metazoa</taxon>
        <taxon>Ecdysozoa</taxon>
        <taxon>Nematoda</taxon>
        <taxon>Chromadorea</taxon>
        <taxon>Rhabditida</taxon>
        <taxon>Rhabditina</taxon>
        <taxon>Diplogasteromorpha</taxon>
        <taxon>Diplogasteroidea</taxon>
        <taxon>Neodiplogasteridae</taxon>
        <taxon>Pristionchus</taxon>
    </lineage>
</organism>
<proteinExistence type="predicted"/>
<dbReference type="EnsemblMetazoa" id="PPA19063.1">
    <property type="protein sequence ID" value="PPA19063.1"/>
    <property type="gene ID" value="WBGene00108617"/>
</dbReference>
<sequence length="719" mass="79921">MFFSRSRYNKKMDKASWKYSTTPQPQMNLPHHFAHPTFNGHQDALSQSMHSSAPFPVMNGSHLSPSQQHRMTARYATAPSPHPAQLWPQQQQQPLQQPRQFLPTPQPQLHQYHPLVPPIVRATPAESVGPSPHQQAYLEQKVMATQASPLTLPPDGPALNRLSGTVAQTDSPFEIPTSTDVICNRLDQIMEELLGGEFPIFAPWQMTTYRQQLLTDAEIAELREKDRKEAERQARCATYRAEMSKKGLIEEEIARGVERIAAGQPAVEDIQVIRDVINLTEGAAIPKRACLSSEVHLIDDVIAGQASLESDLNDALEVLGLSSPTCNQTTKETEAAVKPADRVIETGNEEKRTETVPQVSLVTPVAKPSQIPRKVPKHRPTTKKTVSTKNKRVMVPTTRQIEKASNRLSMPNASDAFLNAITTTSRGSKQATKTSINKAVEPNRFPARNRKEVSFPDFVTNLSKGRMGGKVLNEFSSFSGKSKKRMTSNAPRASKIELTSAFATSERLLSKQREQRMTHYKDASVLTKFPQITTTTDIILSDFAATIGKGMKELIAENNKVWDSIDMISEKLTKEQAHSCEQRMTKNDDSDVRKLLHLFAFFNGFKANSSLDRISGIYAKLNGPSTTDAIAHLENFTHLLIFKYGPDFEKYHLYIDGKSIPVDGGIRLAILSLVAATFLFDIEFYPPVGDVAKFFYLSAGLTLDKVPAVVKNALNIARG</sequence>
<protein>
    <submittedName>
        <fullName evidence="1">Uncharacterized protein</fullName>
    </submittedName>
</protein>
<gene>
    <name evidence="1" type="primary">WBGene00108617</name>
</gene>
<accession>A0A8R1UEC5</accession>
<reference evidence="2" key="1">
    <citation type="journal article" date="2008" name="Nat. Genet.">
        <title>The Pristionchus pacificus genome provides a unique perspective on nematode lifestyle and parasitism.</title>
        <authorList>
            <person name="Dieterich C."/>
            <person name="Clifton S.W."/>
            <person name="Schuster L.N."/>
            <person name="Chinwalla A."/>
            <person name="Delehaunty K."/>
            <person name="Dinkelacker I."/>
            <person name="Fulton L."/>
            <person name="Fulton R."/>
            <person name="Godfrey J."/>
            <person name="Minx P."/>
            <person name="Mitreva M."/>
            <person name="Roeseler W."/>
            <person name="Tian H."/>
            <person name="Witte H."/>
            <person name="Yang S.P."/>
            <person name="Wilson R.K."/>
            <person name="Sommer R.J."/>
        </authorList>
    </citation>
    <scope>NUCLEOTIDE SEQUENCE [LARGE SCALE GENOMIC DNA]</scope>
    <source>
        <strain evidence="2">PS312</strain>
    </source>
</reference>
<name>A0A2A6CT57_PRIPA</name>
<dbReference type="Proteomes" id="UP000005239">
    <property type="component" value="Unassembled WGS sequence"/>
</dbReference>
<evidence type="ECO:0000313" key="1">
    <source>
        <dbReference type="EnsemblMetazoa" id="PPA19063.1"/>
    </source>
</evidence>
<keyword evidence="2" id="KW-1185">Reference proteome</keyword>
<dbReference type="AlphaFoldDB" id="A0A2A6CT57"/>
<reference evidence="1" key="2">
    <citation type="submission" date="2022-06" db="UniProtKB">
        <authorList>
            <consortium name="EnsemblMetazoa"/>
        </authorList>
    </citation>
    <scope>IDENTIFICATION</scope>
    <source>
        <strain evidence="1">PS312</strain>
    </source>
</reference>
<evidence type="ECO:0000313" key="2">
    <source>
        <dbReference type="Proteomes" id="UP000005239"/>
    </source>
</evidence>
<accession>A0A2A6CT57</accession>